<feature type="region of interest" description="Disordered" evidence="1">
    <location>
        <begin position="233"/>
        <end position="263"/>
    </location>
</feature>
<comment type="caution">
    <text evidence="2">The sequence shown here is derived from an EMBL/GenBank/DDBJ whole genome shotgun (WGS) entry which is preliminary data.</text>
</comment>
<dbReference type="STRING" id="113540.ENSSFOP00015012748"/>
<proteinExistence type="predicted"/>
<reference evidence="2 3" key="1">
    <citation type="submission" date="2015-08" db="EMBL/GenBank/DDBJ databases">
        <title>The genome of the Asian arowana (Scleropages formosus).</title>
        <authorList>
            <person name="Tan M.H."/>
            <person name="Gan H.M."/>
            <person name="Croft L.J."/>
            <person name="Austin C.M."/>
        </authorList>
    </citation>
    <scope>NUCLEOTIDE SEQUENCE [LARGE SCALE GENOMIC DNA]</scope>
    <source>
        <strain evidence="2">Aro1</strain>
    </source>
</reference>
<organism evidence="2 3">
    <name type="scientific">Scleropages formosus</name>
    <name type="common">Asian bonytongue</name>
    <name type="synonym">Osteoglossum formosum</name>
    <dbReference type="NCBI Taxonomy" id="113540"/>
    <lineage>
        <taxon>Eukaryota</taxon>
        <taxon>Metazoa</taxon>
        <taxon>Chordata</taxon>
        <taxon>Craniata</taxon>
        <taxon>Vertebrata</taxon>
        <taxon>Euteleostomi</taxon>
        <taxon>Actinopterygii</taxon>
        <taxon>Neopterygii</taxon>
        <taxon>Teleostei</taxon>
        <taxon>Osteoglossocephala</taxon>
        <taxon>Osteoglossomorpha</taxon>
        <taxon>Osteoglossiformes</taxon>
        <taxon>Osteoglossidae</taxon>
        <taxon>Scleropages</taxon>
    </lineage>
</organism>
<dbReference type="EMBL" id="JARO02001306">
    <property type="protein sequence ID" value="KPP75854.1"/>
    <property type="molecule type" value="Genomic_DNA"/>
</dbReference>
<feature type="compositionally biased region" description="Acidic residues" evidence="1">
    <location>
        <begin position="377"/>
        <end position="388"/>
    </location>
</feature>
<dbReference type="Proteomes" id="UP000034805">
    <property type="component" value="Unassembled WGS sequence"/>
</dbReference>
<evidence type="ECO:0000256" key="1">
    <source>
        <dbReference type="SAM" id="MobiDB-lite"/>
    </source>
</evidence>
<protein>
    <submittedName>
        <fullName evidence="2">Actinodin4-like</fullName>
    </submittedName>
</protein>
<feature type="region of interest" description="Disordered" evidence="1">
    <location>
        <begin position="376"/>
        <end position="401"/>
    </location>
</feature>
<name>A0A0P7VJH2_SCLFO</name>
<feature type="compositionally biased region" description="Pro residues" evidence="1">
    <location>
        <begin position="250"/>
        <end position="263"/>
    </location>
</feature>
<feature type="region of interest" description="Disordered" evidence="1">
    <location>
        <begin position="307"/>
        <end position="333"/>
    </location>
</feature>
<sequence>MQVVLDHVAAEDPELLERVCENDKCYIILFFDVVHNLLPNAGRRRCYILPCQLLRPMMPESLVNYIMATCVQMMEAHVSKDITVTSASRLSFILLFSTALLPGGKVERMISQMYLVGALCCLTVFPGFPQATSLMKIIRNEASGLAGAGSAASAVSIDPARAHTILPQSRPRRNADPGWNHNAPDFQAYYRYYNSIGHTEGLYEIDRMRMMYQQMQHLERVNGPKSSPYLKSLGGPVNKCNPSKDKKCKAPPPPHTAPTAPPPPLSQADVVYLCNSKDPLCKPHIVYLPTGAVPVLCDPRYHPACKPKTGKETHALSTPPPPLPPKSRPNQQLSPAPIVYQSMEHDCDPYWDPDCLIDHPYSPIKGNPAPLATIEKDEVDEEEAEDDGLPVQPQPFHDRGKVFFPHDYRRDLFDPYVYSNPAPDPQ</sequence>
<accession>A0A0P7VJH2</accession>
<evidence type="ECO:0000313" key="3">
    <source>
        <dbReference type="Proteomes" id="UP000034805"/>
    </source>
</evidence>
<feature type="compositionally biased region" description="Pro residues" evidence="1">
    <location>
        <begin position="318"/>
        <end position="327"/>
    </location>
</feature>
<evidence type="ECO:0000313" key="2">
    <source>
        <dbReference type="EMBL" id="KPP75854.1"/>
    </source>
</evidence>
<dbReference type="AlphaFoldDB" id="A0A0P7VJH2"/>
<gene>
    <name evidence="2" type="ORF">Z043_104858</name>
</gene>